<dbReference type="AlphaFoldDB" id="A0A8X7ZJ47"/>
<reference evidence="2" key="1">
    <citation type="journal article" date="2020" name="bioRxiv">
        <title>Hybrid origin of Populus tomentosa Carr. identified through genome sequencing and phylogenomic analysis.</title>
        <authorList>
            <person name="An X."/>
            <person name="Gao K."/>
            <person name="Chen Z."/>
            <person name="Li J."/>
            <person name="Yang X."/>
            <person name="Yang X."/>
            <person name="Zhou J."/>
            <person name="Guo T."/>
            <person name="Zhao T."/>
            <person name="Huang S."/>
            <person name="Miao D."/>
            <person name="Khan W.U."/>
            <person name="Rao P."/>
            <person name="Ye M."/>
            <person name="Lei B."/>
            <person name="Liao W."/>
            <person name="Wang J."/>
            <person name="Ji L."/>
            <person name="Li Y."/>
            <person name="Guo B."/>
            <person name="Mustafa N.S."/>
            <person name="Li S."/>
            <person name="Yun Q."/>
            <person name="Keller S.R."/>
            <person name="Mao J."/>
            <person name="Zhang R."/>
            <person name="Strauss S.H."/>
        </authorList>
    </citation>
    <scope>NUCLEOTIDE SEQUENCE</scope>
    <source>
        <strain evidence="2">GM15</strain>
        <tissue evidence="2">Leaf</tissue>
    </source>
</reference>
<sequence length="341" mass="37774">MLLRALHFSNPSINHHRYASSPATSTAHSRLLPYDLRLPIQRFSSITIQSHYNSTATAVAESESPESSTSSEYIETVGLPSSSVLQLSQWNLTHRHVLALNVIACAAFKRAAESLEKLMDVTREELPDTMAAVRLSGMEISDLTMELSDLGQEITQGVRSSTRAVCVAEERLRQLTNITPTASLQRVASLKNETGGPALARTARGMREGIFISSVPYDLIIVRILLYVRLGLYEAVQKEDGWGKNGEVVDKQWNTNFEVQVQFLHSLHVGNQCADFLARTGSSQTSTCELWFHHLPGMDQDDLLLAADIMGIALLSVLVFVYTVFCTQKEGGPFCRTLKFD</sequence>
<protein>
    <submittedName>
        <fullName evidence="2">Uncharacterized protein</fullName>
    </submittedName>
</protein>
<dbReference type="PANTHER" id="PTHR33825:SF5">
    <property type="entry name" value="TRANSMEMBRANE PROTEIN"/>
    <property type="match status" value="1"/>
</dbReference>
<keyword evidence="1" id="KW-0812">Transmembrane</keyword>
<name>A0A8X7ZJ47_POPTO</name>
<proteinExistence type="predicted"/>
<gene>
    <name evidence="2" type="ORF">POTOM_028448</name>
</gene>
<dbReference type="PANTHER" id="PTHR33825">
    <property type="entry name" value="CHITINASE-LIKE PROTEIN"/>
    <property type="match status" value="1"/>
</dbReference>
<keyword evidence="1" id="KW-0472">Membrane</keyword>
<comment type="caution">
    <text evidence="2">The sequence shown here is derived from an EMBL/GenBank/DDBJ whole genome shotgun (WGS) entry which is preliminary data.</text>
</comment>
<dbReference type="EMBL" id="JAAWWB010000014">
    <property type="protein sequence ID" value="KAG6767253.1"/>
    <property type="molecule type" value="Genomic_DNA"/>
</dbReference>
<evidence type="ECO:0000313" key="3">
    <source>
        <dbReference type="Proteomes" id="UP000886885"/>
    </source>
</evidence>
<dbReference type="Proteomes" id="UP000886885">
    <property type="component" value="Chromosome 7D"/>
</dbReference>
<accession>A0A8X7ZJ47</accession>
<evidence type="ECO:0000256" key="1">
    <source>
        <dbReference type="SAM" id="Phobius"/>
    </source>
</evidence>
<keyword evidence="3" id="KW-1185">Reference proteome</keyword>
<feature type="transmembrane region" description="Helical" evidence="1">
    <location>
        <begin position="303"/>
        <end position="325"/>
    </location>
</feature>
<dbReference type="OrthoDB" id="1923031at2759"/>
<organism evidence="2 3">
    <name type="scientific">Populus tomentosa</name>
    <name type="common">Chinese white poplar</name>
    <dbReference type="NCBI Taxonomy" id="118781"/>
    <lineage>
        <taxon>Eukaryota</taxon>
        <taxon>Viridiplantae</taxon>
        <taxon>Streptophyta</taxon>
        <taxon>Embryophyta</taxon>
        <taxon>Tracheophyta</taxon>
        <taxon>Spermatophyta</taxon>
        <taxon>Magnoliopsida</taxon>
        <taxon>eudicotyledons</taxon>
        <taxon>Gunneridae</taxon>
        <taxon>Pentapetalae</taxon>
        <taxon>rosids</taxon>
        <taxon>fabids</taxon>
        <taxon>Malpighiales</taxon>
        <taxon>Salicaceae</taxon>
        <taxon>Saliceae</taxon>
        <taxon>Populus</taxon>
    </lineage>
</organism>
<keyword evidence="1" id="KW-1133">Transmembrane helix</keyword>
<evidence type="ECO:0000313" key="2">
    <source>
        <dbReference type="EMBL" id="KAG6767253.1"/>
    </source>
</evidence>